<comment type="function">
    <text evidence="2 12">Catalyzes the hydrolysis of UDP-3-O-myristoyl-N-acetylglucosamine to form UDP-3-O-myristoylglucosamine and acetate, the committed step in lipid A biosynthesis.</text>
</comment>
<dbReference type="AlphaFoldDB" id="A0A1I0VUX8"/>
<comment type="cofactor">
    <cofactor evidence="1 12">
        <name>Zn(2+)</name>
        <dbReference type="ChEBI" id="CHEBI:29105"/>
    </cofactor>
</comment>
<dbReference type="Pfam" id="PF03331">
    <property type="entry name" value="LpxC"/>
    <property type="match status" value="1"/>
</dbReference>
<evidence type="ECO:0000313" key="14">
    <source>
        <dbReference type="Proteomes" id="UP000198796"/>
    </source>
</evidence>
<organism evidence="13 14">
    <name type="scientific">Poseidonocella pacifica</name>
    <dbReference type="NCBI Taxonomy" id="871651"/>
    <lineage>
        <taxon>Bacteria</taxon>
        <taxon>Pseudomonadati</taxon>
        <taxon>Pseudomonadota</taxon>
        <taxon>Alphaproteobacteria</taxon>
        <taxon>Rhodobacterales</taxon>
        <taxon>Roseobacteraceae</taxon>
        <taxon>Poseidonocella</taxon>
    </lineage>
</organism>
<evidence type="ECO:0000256" key="9">
    <source>
        <dbReference type="ARBA" id="ARBA00022833"/>
    </source>
</evidence>
<dbReference type="Proteomes" id="UP000198796">
    <property type="component" value="Unassembled WGS sequence"/>
</dbReference>
<accession>A0A1I0VUX8</accession>
<evidence type="ECO:0000256" key="11">
    <source>
        <dbReference type="ARBA" id="ARBA00024535"/>
    </source>
</evidence>
<dbReference type="GO" id="GO:0009245">
    <property type="term" value="P:lipid A biosynthetic process"/>
    <property type="evidence" value="ECO:0007669"/>
    <property type="project" value="UniProtKB-UniRule"/>
</dbReference>
<evidence type="ECO:0000256" key="7">
    <source>
        <dbReference type="ARBA" id="ARBA00022723"/>
    </source>
</evidence>
<keyword evidence="8 12" id="KW-0378">Hydrolase</keyword>
<feature type="binding site" evidence="12">
    <location>
        <position position="107"/>
    </location>
    <ligand>
        <name>Zn(2+)</name>
        <dbReference type="ChEBI" id="CHEBI:29105"/>
    </ligand>
</feature>
<keyword evidence="7 12" id="KW-0479">Metal-binding</keyword>
<keyword evidence="5 12" id="KW-0444">Lipid biosynthesis</keyword>
<comment type="catalytic activity">
    <reaction evidence="11 12">
        <text>a UDP-3-O-[(3R)-3-hydroxyacyl]-N-acetyl-alpha-D-glucosamine + H2O = a UDP-3-O-[(3R)-3-hydroxyacyl]-alpha-D-glucosamine + acetate</text>
        <dbReference type="Rhea" id="RHEA:67816"/>
        <dbReference type="ChEBI" id="CHEBI:15377"/>
        <dbReference type="ChEBI" id="CHEBI:30089"/>
        <dbReference type="ChEBI" id="CHEBI:137740"/>
        <dbReference type="ChEBI" id="CHEBI:173225"/>
        <dbReference type="EC" id="3.5.1.108"/>
    </reaction>
</comment>
<reference evidence="13 14" key="1">
    <citation type="submission" date="2016-10" db="EMBL/GenBank/DDBJ databases">
        <authorList>
            <person name="de Groot N.N."/>
        </authorList>
    </citation>
    <scope>NUCLEOTIDE SEQUENCE [LARGE SCALE GENOMIC DNA]</scope>
    <source>
        <strain evidence="13 14">DSM 29316</strain>
    </source>
</reference>
<evidence type="ECO:0000256" key="6">
    <source>
        <dbReference type="ARBA" id="ARBA00022556"/>
    </source>
</evidence>
<dbReference type="GO" id="GO:0103117">
    <property type="term" value="F:UDP-3-O-acyl-N-acetylglucosamine deacetylase activity"/>
    <property type="evidence" value="ECO:0007669"/>
    <property type="project" value="UniProtKB-UniRule"/>
</dbReference>
<evidence type="ECO:0000256" key="3">
    <source>
        <dbReference type="ARBA" id="ARBA00005002"/>
    </source>
</evidence>
<keyword evidence="10 12" id="KW-0443">Lipid metabolism</keyword>
<evidence type="ECO:0000256" key="4">
    <source>
        <dbReference type="ARBA" id="ARBA00012745"/>
    </source>
</evidence>
<evidence type="ECO:0000256" key="5">
    <source>
        <dbReference type="ARBA" id="ARBA00022516"/>
    </source>
</evidence>
<dbReference type="EMBL" id="FOJU01000001">
    <property type="protein sequence ID" value="SFA80225.1"/>
    <property type="molecule type" value="Genomic_DNA"/>
</dbReference>
<evidence type="ECO:0000256" key="8">
    <source>
        <dbReference type="ARBA" id="ARBA00022801"/>
    </source>
</evidence>
<feature type="active site" description="Proton donor" evidence="12">
    <location>
        <position position="291"/>
    </location>
</feature>
<feature type="binding site" evidence="12">
    <location>
        <position position="264"/>
    </location>
    <ligand>
        <name>Zn(2+)</name>
        <dbReference type="ChEBI" id="CHEBI:29105"/>
    </ligand>
</feature>
<sequence length="335" mass="36063">MLQFVAKIELRLLAVPLISMSRSKWIEAKVQTTLKSQVIFRGQGLHSGRPVTLILHPAPADHGIQFLRRDFARGEGIVRALFDRVNQSPLCTRIQNQHGASVSTIEHLMAALAGCGVHNVLAELDGPEVPILDGSAAPFVRGIFGAGVVGLGRELRAIRVLKPVEVRRGDASARLTPAEALHIDFEIDFADAVIGHQSRSMSLANGAFARMLADSRTFCRQADVDAMRAQGLALGGTYENAVVVDGEQVLSPGGLRHRDEAVRHKMLDALGDLYLAGLPILGRYTGVRAGHALTNDLLRALFADPTAWELHSCDTRTLAQLPGTALHAEDIPAVA</sequence>
<name>A0A1I0VUX8_9RHOB</name>
<evidence type="ECO:0000256" key="12">
    <source>
        <dbReference type="HAMAP-Rule" id="MF_00388"/>
    </source>
</evidence>
<dbReference type="UniPathway" id="UPA00359">
    <property type="reaction ID" value="UER00478"/>
</dbReference>
<evidence type="ECO:0000256" key="10">
    <source>
        <dbReference type="ARBA" id="ARBA00023098"/>
    </source>
</evidence>
<evidence type="ECO:0000256" key="1">
    <source>
        <dbReference type="ARBA" id="ARBA00001947"/>
    </source>
</evidence>
<dbReference type="EC" id="3.5.1.108" evidence="4 12"/>
<dbReference type="InterPro" id="IPR015870">
    <property type="entry name" value="UDP-acyl_N-AcGlcN_deAcase_N"/>
</dbReference>
<evidence type="ECO:0000256" key="2">
    <source>
        <dbReference type="ARBA" id="ARBA00002923"/>
    </source>
</evidence>
<dbReference type="InterPro" id="IPR004463">
    <property type="entry name" value="UDP-acyl_GlcNac_deAcase"/>
</dbReference>
<feature type="binding site" evidence="12">
    <location>
        <position position="268"/>
    </location>
    <ligand>
        <name>Zn(2+)</name>
        <dbReference type="ChEBI" id="CHEBI:29105"/>
    </ligand>
</feature>
<gene>
    <name evidence="12" type="primary">lpxC</name>
    <name evidence="13" type="ORF">SAMN05421688_1017</name>
</gene>
<dbReference type="GO" id="GO:0046872">
    <property type="term" value="F:metal ion binding"/>
    <property type="evidence" value="ECO:0007669"/>
    <property type="project" value="UniProtKB-KW"/>
</dbReference>
<dbReference type="InterPro" id="IPR020568">
    <property type="entry name" value="Ribosomal_Su5_D2-typ_SF"/>
</dbReference>
<dbReference type="HAMAP" id="MF_00388">
    <property type="entry name" value="LpxC"/>
    <property type="match status" value="1"/>
</dbReference>
<dbReference type="PANTHER" id="PTHR33694">
    <property type="entry name" value="UDP-3-O-ACYL-N-ACETYLGLUCOSAMINE DEACETYLASE 1, MITOCHONDRIAL-RELATED"/>
    <property type="match status" value="1"/>
</dbReference>
<dbReference type="Gene3D" id="3.30.1700.10">
    <property type="entry name" value="lpxc deacetylase, domain 2"/>
    <property type="match status" value="1"/>
</dbReference>
<keyword evidence="14" id="KW-1185">Reference proteome</keyword>
<keyword evidence="9 12" id="KW-0862">Zinc</keyword>
<dbReference type="Gene3D" id="3.30.230.20">
    <property type="entry name" value="lpxc deacetylase, domain 1"/>
    <property type="match status" value="1"/>
</dbReference>
<dbReference type="PANTHER" id="PTHR33694:SF1">
    <property type="entry name" value="UDP-3-O-ACYL-N-ACETYLGLUCOSAMINE DEACETYLASE 1, MITOCHONDRIAL-RELATED"/>
    <property type="match status" value="1"/>
</dbReference>
<comment type="pathway">
    <text evidence="3 12">Glycolipid biosynthesis; lipid IV(A) biosynthesis; lipid IV(A) from (3R)-3-hydroxytetradecanoyl-[acyl-carrier-protein] and UDP-N-acetyl-alpha-D-glucosamine: step 2/6.</text>
</comment>
<proteinExistence type="inferred from homology"/>
<dbReference type="STRING" id="871651.SAMN05421688_1017"/>
<protein>
    <recommendedName>
        <fullName evidence="4 12">UDP-3-O-acyl-N-acetylglucosamine deacetylase</fullName>
        <shortName evidence="12">UDP-3-O-acyl-GlcNAc deacetylase</shortName>
        <ecNumber evidence="4 12">3.5.1.108</ecNumber>
    </recommendedName>
    <alternativeName>
        <fullName evidence="12">UDP-3-O-[R-3-hydroxymyristoyl]-N-acetylglucosamine deacetylase</fullName>
    </alternativeName>
</protein>
<comment type="similarity">
    <text evidence="12">Belongs to the LpxC family.</text>
</comment>
<dbReference type="NCBIfam" id="TIGR00325">
    <property type="entry name" value="lpxC"/>
    <property type="match status" value="1"/>
</dbReference>
<evidence type="ECO:0000313" key="13">
    <source>
        <dbReference type="EMBL" id="SFA80225.1"/>
    </source>
</evidence>
<dbReference type="InterPro" id="IPR011334">
    <property type="entry name" value="UDP-acyl_GlcNac_deAcase_C"/>
</dbReference>
<dbReference type="GO" id="GO:0016020">
    <property type="term" value="C:membrane"/>
    <property type="evidence" value="ECO:0007669"/>
    <property type="project" value="GOC"/>
</dbReference>
<keyword evidence="6 12" id="KW-0441">Lipid A biosynthesis</keyword>
<dbReference type="SUPFAM" id="SSF54211">
    <property type="entry name" value="Ribosomal protein S5 domain 2-like"/>
    <property type="match status" value="2"/>
</dbReference>